<dbReference type="GO" id="GO:0005506">
    <property type="term" value="F:iron ion binding"/>
    <property type="evidence" value="ECO:0007669"/>
    <property type="project" value="InterPro"/>
</dbReference>
<organism evidence="1 2">
    <name type="scientific">Dothistroma septosporum (strain NZE10 / CBS 128990)</name>
    <name type="common">Red band needle blight fungus</name>
    <name type="synonym">Mycosphaerella pini</name>
    <dbReference type="NCBI Taxonomy" id="675120"/>
    <lineage>
        <taxon>Eukaryota</taxon>
        <taxon>Fungi</taxon>
        <taxon>Dikarya</taxon>
        <taxon>Ascomycota</taxon>
        <taxon>Pezizomycotina</taxon>
        <taxon>Dothideomycetes</taxon>
        <taxon>Dothideomycetidae</taxon>
        <taxon>Mycosphaerellales</taxon>
        <taxon>Mycosphaerellaceae</taxon>
        <taxon>Dothistroma</taxon>
    </lineage>
</organism>
<protein>
    <submittedName>
        <fullName evidence="1">Uncharacterized protein</fullName>
    </submittedName>
</protein>
<evidence type="ECO:0000313" key="2">
    <source>
        <dbReference type="Proteomes" id="UP000016933"/>
    </source>
</evidence>
<gene>
    <name evidence="1" type="ORF">DOTSEDRAFT_123410</name>
</gene>
<sequence>TELLQLPYLNAVALEFNRLSFGVTNRMTRYFPDETLTYTASYSLNKGQSYTFPSGTKMSCITHCTHTTEEIFPDPLAFYPE</sequence>
<reference evidence="1 2" key="2">
    <citation type="journal article" date="2012" name="PLoS Pathog.">
        <title>Diverse lifestyles and strategies of plant pathogenesis encoded in the genomes of eighteen Dothideomycetes fungi.</title>
        <authorList>
            <person name="Ohm R.A."/>
            <person name="Feau N."/>
            <person name="Henrissat B."/>
            <person name="Schoch C.L."/>
            <person name="Horwitz B.A."/>
            <person name="Barry K.W."/>
            <person name="Condon B.J."/>
            <person name="Copeland A.C."/>
            <person name="Dhillon B."/>
            <person name="Glaser F."/>
            <person name="Hesse C.N."/>
            <person name="Kosti I."/>
            <person name="LaButti K."/>
            <person name="Lindquist E.A."/>
            <person name="Lucas S."/>
            <person name="Salamov A.A."/>
            <person name="Bradshaw R.E."/>
            <person name="Ciuffetti L."/>
            <person name="Hamelin R.C."/>
            <person name="Kema G.H.J."/>
            <person name="Lawrence C."/>
            <person name="Scott J.A."/>
            <person name="Spatafora J.W."/>
            <person name="Turgeon B.G."/>
            <person name="de Wit P.J.G.M."/>
            <person name="Zhong S."/>
            <person name="Goodwin S.B."/>
            <person name="Grigoriev I.V."/>
        </authorList>
    </citation>
    <scope>NUCLEOTIDE SEQUENCE [LARGE SCALE GENOMIC DNA]</scope>
    <source>
        <strain evidence="2">NZE10 / CBS 128990</strain>
    </source>
</reference>
<dbReference type="Gene3D" id="1.10.630.10">
    <property type="entry name" value="Cytochrome P450"/>
    <property type="match status" value="1"/>
</dbReference>
<dbReference type="GO" id="GO:0004497">
    <property type="term" value="F:monooxygenase activity"/>
    <property type="evidence" value="ECO:0007669"/>
    <property type="project" value="InterPro"/>
</dbReference>
<keyword evidence="2" id="KW-1185">Reference proteome</keyword>
<dbReference type="HOGENOM" id="CLU_2580247_0_0_1"/>
<dbReference type="Pfam" id="PF00067">
    <property type="entry name" value="p450"/>
    <property type="match status" value="1"/>
</dbReference>
<dbReference type="InterPro" id="IPR036396">
    <property type="entry name" value="Cyt_P450_sf"/>
</dbReference>
<name>N1PZB5_DOTSN</name>
<dbReference type="GO" id="GO:0020037">
    <property type="term" value="F:heme binding"/>
    <property type="evidence" value="ECO:0007669"/>
    <property type="project" value="InterPro"/>
</dbReference>
<dbReference type="InterPro" id="IPR001128">
    <property type="entry name" value="Cyt_P450"/>
</dbReference>
<dbReference type="AlphaFoldDB" id="N1PZB5"/>
<proteinExistence type="predicted"/>
<feature type="non-terminal residue" evidence="1">
    <location>
        <position position="1"/>
    </location>
</feature>
<dbReference type="EMBL" id="KB446536">
    <property type="protein sequence ID" value="EME47564.1"/>
    <property type="molecule type" value="Genomic_DNA"/>
</dbReference>
<dbReference type="Proteomes" id="UP000016933">
    <property type="component" value="Unassembled WGS sequence"/>
</dbReference>
<dbReference type="GO" id="GO:0016705">
    <property type="term" value="F:oxidoreductase activity, acting on paired donors, with incorporation or reduction of molecular oxygen"/>
    <property type="evidence" value="ECO:0007669"/>
    <property type="project" value="InterPro"/>
</dbReference>
<evidence type="ECO:0000313" key="1">
    <source>
        <dbReference type="EMBL" id="EME47564.1"/>
    </source>
</evidence>
<reference evidence="2" key="1">
    <citation type="journal article" date="2012" name="PLoS Genet.">
        <title>The genomes of the fungal plant pathogens Cladosporium fulvum and Dothistroma septosporum reveal adaptation to different hosts and lifestyles but also signatures of common ancestry.</title>
        <authorList>
            <person name="de Wit P.J.G.M."/>
            <person name="van der Burgt A."/>
            <person name="Oekmen B."/>
            <person name="Stergiopoulos I."/>
            <person name="Abd-Elsalam K.A."/>
            <person name="Aerts A.L."/>
            <person name="Bahkali A.H."/>
            <person name="Beenen H.G."/>
            <person name="Chettri P."/>
            <person name="Cox M.P."/>
            <person name="Datema E."/>
            <person name="de Vries R.P."/>
            <person name="Dhillon B."/>
            <person name="Ganley A.R."/>
            <person name="Griffiths S.A."/>
            <person name="Guo Y."/>
            <person name="Hamelin R.C."/>
            <person name="Henrissat B."/>
            <person name="Kabir M.S."/>
            <person name="Jashni M.K."/>
            <person name="Kema G."/>
            <person name="Klaubauf S."/>
            <person name="Lapidus A."/>
            <person name="Levasseur A."/>
            <person name="Lindquist E."/>
            <person name="Mehrabi R."/>
            <person name="Ohm R.A."/>
            <person name="Owen T.J."/>
            <person name="Salamov A."/>
            <person name="Schwelm A."/>
            <person name="Schijlen E."/>
            <person name="Sun H."/>
            <person name="van den Burg H.A."/>
            <person name="van Ham R.C.H.J."/>
            <person name="Zhang S."/>
            <person name="Goodwin S.B."/>
            <person name="Grigoriev I.V."/>
            <person name="Collemare J."/>
            <person name="Bradshaw R.E."/>
        </authorList>
    </citation>
    <scope>NUCLEOTIDE SEQUENCE [LARGE SCALE GENOMIC DNA]</scope>
    <source>
        <strain evidence="2">NZE10 / CBS 128990</strain>
    </source>
</reference>
<accession>N1PZB5</accession>
<dbReference type="SUPFAM" id="SSF48264">
    <property type="entry name" value="Cytochrome P450"/>
    <property type="match status" value="1"/>
</dbReference>
<dbReference type="OrthoDB" id="3945418at2759"/>